<protein>
    <submittedName>
        <fullName evidence="1">Uncharacterized protein</fullName>
    </submittedName>
</protein>
<sequence>MTKQYIARQKVGRFSKDDIVGGLTEAQIKQLEADKIIEEVKPSAQTKPSKEVKTDG</sequence>
<proteinExistence type="predicted"/>
<name>A0A0A8TJX6_ACIBZ</name>
<gene>
    <name evidence="1" type="ORF">I9054_011175</name>
</gene>
<dbReference type="EMBL" id="CP092085">
    <property type="protein sequence ID" value="UUN95948.1"/>
    <property type="molecule type" value="Genomic_DNA"/>
</dbReference>
<evidence type="ECO:0000313" key="1">
    <source>
        <dbReference type="EMBL" id="UUN95948.1"/>
    </source>
</evidence>
<dbReference type="STRING" id="106648.GCA_000753985_02531"/>
<dbReference type="eggNOG" id="ENOG50318EJ">
    <property type="taxonomic scope" value="Bacteria"/>
</dbReference>
<dbReference type="RefSeq" id="WP_167387350.1">
    <property type="nucleotide sequence ID" value="NZ_BKMM01000030.1"/>
</dbReference>
<dbReference type="Proteomes" id="UP000644140">
    <property type="component" value="Chromosome"/>
</dbReference>
<reference evidence="1" key="1">
    <citation type="submission" date="2022-02" db="EMBL/GenBank/DDBJ databases">
        <title>Characterization of Tn125 harboring carbapenem-resistant Acinetobacter bereziniae clinical isolates.</title>
        <authorList>
            <person name="Wong N.-K."/>
            <person name="Pan Q."/>
        </authorList>
    </citation>
    <scope>NUCLEOTIDE SEQUENCE</scope>
    <source>
        <strain evidence="1">GD03393</strain>
    </source>
</reference>
<accession>A0A0A8TJX6</accession>
<organism evidence="1 2">
    <name type="scientific">Acinetobacter bereziniae</name>
    <name type="common">Acinetobacter genomosp. 10</name>
    <dbReference type="NCBI Taxonomy" id="106648"/>
    <lineage>
        <taxon>Bacteria</taxon>
        <taxon>Pseudomonadati</taxon>
        <taxon>Pseudomonadota</taxon>
        <taxon>Gammaproteobacteria</taxon>
        <taxon>Moraxellales</taxon>
        <taxon>Moraxellaceae</taxon>
        <taxon>Acinetobacter</taxon>
    </lineage>
</organism>
<dbReference type="AlphaFoldDB" id="A0A0A8TJX6"/>
<evidence type="ECO:0000313" key="2">
    <source>
        <dbReference type="Proteomes" id="UP000644140"/>
    </source>
</evidence>